<dbReference type="Gene3D" id="3.20.20.450">
    <property type="entry name" value="EAL domain"/>
    <property type="match status" value="1"/>
</dbReference>
<dbReference type="InterPro" id="IPR000700">
    <property type="entry name" value="PAS-assoc_C"/>
</dbReference>
<dbReference type="Gene3D" id="3.30.70.270">
    <property type="match status" value="1"/>
</dbReference>
<evidence type="ECO:0000259" key="5">
    <source>
        <dbReference type="PROSITE" id="PS50887"/>
    </source>
</evidence>
<dbReference type="InterPro" id="IPR001633">
    <property type="entry name" value="EAL_dom"/>
</dbReference>
<dbReference type="SMART" id="SM00267">
    <property type="entry name" value="GGDEF"/>
    <property type="match status" value="1"/>
</dbReference>
<dbReference type="SUPFAM" id="SSF55785">
    <property type="entry name" value="PYP-like sensor domain (PAS domain)"/>
    <property type="match status" value="1"/>
</dbReference>
<dbReference type="PANTHER" id="PTHR44757">
    <property type="entry name" value="DIGUANYLATE CYCLASE DGCP"/>
    <property type="match status" value="1"/>
</dbReference>
<feature type="domain" description="PAC" evidence="3">
    <location>
        <begin position="239"/>
        <end position="291"/>
    </location>
</feature>
<reference evidence="6" key="1">
    <citation type="submission" date="2022-10" db="EMBL/GenBank/DDBJ databases">
        <title>The complete genomes of actinobacterial strains from the NBC collection.</title>
        <authorList>
            <person name="Joergensen T.S."/>
            <person name="Alvarez Arevalo M."/>
            <person name="Sterndorff E.B."/>
            <person name="Faurdal D."/>
            <person name="Vuksanovic O."/>
            <person name="Mourched A.-S."/>
            <person name="Charusanti P."/>
            <person name="Shaw S."/>
            <person name="Blin K."/>
            <person name="Weber T."/>
        </authorList>
    </citation>
    <scope>NUCLEOTIDE SEQUENCE</scope>
    <source>
        <strain evidence="6">NBC_01432</strain>
    </source>
</reference>
<accession>A0ABZ2A032</accession>
<sequence length="761" mass="82308">MVPAEVPDAEAEPDGLEDRLRRFVTIWSRAIFPATATSLTRPEFEQHLLPLARSLRDALHDRIFDATPAHGVGAALVGAHCTDPDALARSLGVVDAYLVLYCGEAADPAGELAADELRARCARLQATFAAGFAQALRERTLAEQEAIARSALAARGAAEDALHATEARFRAVFEGAAIGIGIADLDGRVLEVNDTLTRMFGGLEHHVRSRNVSEWVHPDDAPQVWRMYKELIRGERDNFRTEKPFFRNDGTVLWTNLTVSLLRDVDGVPQYQLALLEDTTERRLLTLRLRYEATHDALTGLPNRTLFFERLEKALAPARETPKDAAKDAAKDGTKDETNSGTKEAGPVPAPRPAARFGLCYLDLDGFKAINDSLGHSAGDRMLVEVADRLQSCATAPGEMVARLGGDEFVALTTGPDTQREVGELAARILGALATPISLDGREFTVRGSIGIVEGKAGESTAAEVLRSADITMYRAKSAGGNRFEHADAEADARAITRHGLTTSLPAALERGEFFIEYQPLVHLADGTVHGAEALVRWSHPTHGVLSPDRFIPLAEHTGLIVPLGRWVLEQSVLQARAWQEELAAGTFAGPVRINVNLSPAQLHHPGLVADTVEVLERIGLPPGSLCLEVTESALIGADEDLLKPLRQLAEMGVDIALDDFGTGYSNLANLRRLPVSVLKLDRSFTQGMQQHPADPVDLKIVEGIVSLAHGLELGVTVEGVETGAQAEHLRRLGCDTAQGWYYARPGPPEMLHTLSMADAV</sequence>
<evidence type="ECO:0000256" key="1">
    <source>
        <dbReference type="SAM" id="MobiDB-lite"/>
    </source>
</evidence>
<dbReference type="CDD" id="cd01948">
    <property type="entry name" value="EAL"/>
    <property type="match status" value="1"/>
</dbReference>
<feature type="domain" description="EAL" evidence="4">
    <location>
        <begin position="498"/>
        <end position="760"/>
    </location>
</feature>
<dbReference type="CDD" id="cd00130">
    <property type="entry name" value="PAS"/>
    <property type="match status" value="1"/>
</dbReference>
<dbReference type="PANTHER" id="PTHR44757:SF2">
    <property type="entry name" value="BIOFILM ARCHITECTURE MAINTENANCE PROTEIN MBAA"/>
    <property type="match status" value="1"/>
</dbReference>
<evidence type="ECO:0000259" key="3">
    <source>
        <dbReference type="PROSITE" id="PS50113"/>
    </source>
</evidence>
<dbReference type="SMART" id="SM00052">
    <property type="entry name" value="EAL"/>
    <property type="match status" value="1"/>
</dbReference>
<feature type="domain" description="PAS" evidence="2">
    <location>
        <begin position="165"/>
        <end position="235"/>
    </location>
</feature>
<dbReference type="InterPro" id="IPR013656">
    <property type="entry name" value="PAS_4"/>
</dbReference>
<dbReference type="CDD" id="cd01949">
    <property type="entry name" value="GGDEF"/>
    <property type="match status" value="1"/>
</dbReference>
<dbReference type="InterPro" id="IPR035965">
    <property type="entry name" value="PAS-like_dom_sf"/>
</dbReference>
<organism evidence="6 7">
    <name type="scientific">Streptomyces niveus</name>
    <name type="common">Streptomyces spheroides</name>
    <dbReference type="NCBI Taxonomy" id="193462"/>
    <lineage>
        <taxon>Bacteria</taxon>
        <taxon>Bacillati</taxon>
        <taxon>Actinomycetota</taxon>
        <taxon>Actinomycetes</taxon>
        <taxon>Kitasatosporales</taxon>
        <taxon>Streptomycetaceae</taxon>
        <taxon>Streptomyces</taxon>
    </lineage>
</organism>
<dbReference type="Pfam" id="PF00990">
    <property type="entry name" value="GGDEF"/>
    <property type="match status" value="1"/>
</dbReference>
<name>A0ABZ2A032_STRNV</name>
<proteinExistence type="predicted"/>
<gene>
    <name evidence="6" type="ORF">OG442_03975</name>
</gene>
<evidence type="ECO:0000313" key="6">
    <source>
        <dbReference type="EMBL" id="WUX50764.1"/>
    </source>
</evidence>
<dbReference type="InterPro" id="IPR000160">
    <property type="entry name" value="GGDEF_dom"/>
</dbReference>
<dbReference type="SUPFAM" id="SSF141868">
    <property type="entry name" value="EAL domain-like"/>
    <property type="match status" value="1"/>
</dbReference>
<evidence type="ECO:0000259" key="4">
    <source>
        <dbReference type="PROSITE" id="PS50883"/>
    </source>
</evidence>
<keyword evidence="7" id="KW-1185">Reference proteome</keyword>
<dbReference type="PROSITE" id="PS50883">
    <property type="entry name" value="EAL"/>
    <property type="match status" value="1"/>
</dbReference>
<dbReference type="Gene3D" id="3.30.450.20">
    <property type="entry name" value="PAS domain"/>
    <property type="match status" value="1"/>
</dbReference>
<dbReference type="PROSITE" id="PS50112">
    <property type="entry name" value="PAS"/>
    <property type="match status" value="1"/>
</dbReference>
<feature type="domain" description="GGDEF" evidence="5">
    <location>
        <begin position="355"/>
        <end position="489"/>
    </location>
</feature>
<dbReference type="PROSITE" id="PS50113">
    <property type="entry name" value="PAC"/>
    <property type="match status" value="1"/>
</dbReference>
<dbReference type="SMART" id="SM00091">
    <property type="entry name" value="PAS"/>
    <property type="match status" value="1"/>
</dbReference>
<dbReference type="Proteomes" id="UP001432209">
    <property type="component" value="Chromosome"/>
</dbReference>
<feature type="compositionally biased region" description="Basic and acidic residues" evidence="1">
    <location>
        <begin position="320"/>
        <end position="338"/>
    </location>
</feature>
<protein>
    <submittedName>
        <fullName evidence="6">EAL domain-containing protein</fullName>
    </submittedName>
</protein>
<dbReference type="InterPro" id="IPR043128">
    <property type="entry name" value="Rev_trsase/Diguanyl_cyclase"/>
</dbReference>
<dbReference type="NCBIfam" id="TIGR00229">
    <property type="entry name" value="sensory_box"/>
    <property type="match status" value="1"/>
</dbReference>
<dbReference type="InterPro" id="IPR029787">
    <property type="entry name" value="Nucleotide_cyclase"/>
</dbReference>
<dbReference type="PROSITE" id="PS50887">
    <property type="entry name" value="GGDEF"/>
    <property type="match status" value="1"/>
</dbReference>
<dbReference type="RefSeq" id="WP_413252449.1">
    <property type="nucleotide sequence ID" value="NZ_CP109495.1"/>
</dbReference>
<dbReference type="InterPro" id="IPR000014">
    <property type="entry name" value="PAS"/>
</dbReference>
<dbReference type="InterPro" id="IPR052155">
    <property type="entry name" value="Biofilm_reg_signaling"/>
</dbReference>
<dbReference type="EMBL" id="CP109495">
    <property type="protein sequence ID" value="WUX50764.1"/>
    <property type="molecule type" value="Genomic_DNA"/>
</dbReference>
<dbReference type="SUPFAM" id="SSF55073">
    <property type="entry name" value="Nucleotide cyclase"/>
    <property type="match status" value="1"/>
</dbReference>
<dbReference type="InterPro" id="IPR035919">
    <property type="entry name" value="EAL_sf"/>
</dbReference>
<evidence type="ECO:0000313" key="7">
    <source>
        <dbReference type="Proteomes" id="UP001432209"/>
    </source>
</evidence>
<evidence type="ECO:0000259" key="2">
    <source>
        <dbReference type="PROSITE" id="PS50112"/>
    </source>
</evidence>
<dbReference type="NCBIfam" id="TIGR00254">
    <property type="entry name" value="GGDEF"/>
    <property type="match status" value="1"/>
</dbReference>
<dbReference type="Pfam" id="PF00563">
    <property type="entry name" value="EAL"/>
    <property type="match status" value="1"/>
</dbReference>
<dbReference type="Pfam" id="PF08448">
    <property type="entry name" value="PAS_4"/>
    <property type="match status" value="1"/>
</dbReference>
<feature type="region of interest" description="Disordered" evidence="1">
    <location>
        <begin position="318"/>
        <end position="351"/>
    </location>
</feature>